<reference evidence="3" key="1">
    <citation type="submission" date="2017-09" db="EMBL/GenBank/DDBJ databases">
        <title>Complete Genome Sequence of ansamitocin-producing Bacterium Actinosynnema pretiosum X47.</title>
        <authorList>
            <person name="Cao G."/>
            <person name="Zong G."/>
            <person name="Zhong C."/>
            <person name="Fu J."/>
        </authorList>
    </citation>
    <scope>NUCLEOTIDE SEQUENCE [LARGE SCALE GENOMIC DNA]</scope>
    <source>
        <strain evidence="3">X47</strain>
    </source>
</reference>
<dbReference type="EMBL" id="CP023445">
    <property type="protein sequence ID" value="ATE52898.1"/>
    <property type="molecule type" value="Genomic_DNA"/>
</dbReference>
<dbReference type="PANTHER" id="PTHR34595">
    <property type="entry name" value="BLR5612 PROTEIN"/>
    <property type="match status" value="1"/>
</dbReference>
<proteinExistence type="predicted"/>
<dbReference type="SUPFAM" id="SSF56059">
    <property type="entry name" value="Glutathione synthetase ATP-binding domain-like"/>
    <property type="match status" value="1"/>
</dbReference>
<dbReference type="Gene3D" id="3.30.1490.270">
    <property type="match status" value="1"/>
</dbReference>
<evidence type="ECO:0000256" key="1">
    <source>
        <dbReference type="SAM" id="MobiDB-lite"/>
    </source>
</evidence>
<dbReference type="InterPro" id="IPR025841">
    <property type="entry name" value="CP_ATPgrasp_2"/>
</dbReference>
<evidence type="ECO:0000313" key="3">
    <source>
        <dbReference type="EMBL" id="ATE52898.1"/>
    </source>
</evidence>
<evidence type="ECO:0000313" key="4">
    <source>
        <dbReference type="Proteomes" id="UP000218505"/>
    </source>
</evidence>
<feature type="region of interest" description="Disordered" evidence="1">
    <location>
        <begin position="514"/>
        <end position="553"/>
    </location>
</feature>
<evidence type="ECO:0000259" key="2">
    <source>
        <dbReference type="Pfam" id="PF14403"/>
    </source>
</evidence>
<name>A0A290Z1L8_9PSEU</name>
<keyword evidence="4" id="KW-1185">Reference proteome</keyword>
<dbReference type="KEGG" id="apre:CNX65_06055"/>
<dbReference type="Gene3D" id="3.40.50.11290">
    <property type="match status" value="1"/>
</dbReference>
<dbReference type="PANTHER" id="PTHR34595:SF7">
    <property type="entry name" value="SLL1039 PROTEIN"/>
    <property type="match status" value="1"/>
</dbReference>
<protein>
    <recommendedName>
        <fullName evidence="2">Circularly permuted ATP-grasp type 2 domain-containing protein</fullName>
    </recommendedName>
</protein>
<sequence length="553" mass="61017">MMWTMDESRPRTSQLRRTGPRAEARLGELFEGYLDPRRPHAGAYDEMFGADASVRPAYRALHDSIAPSRAPELNARAEALDRAFVDQGITFSLSGQERPFPLDLIPRVITAGEWSKLERGIVQRVRALEMFLADIYGDAQIVRDGVIPRRLITSCEHFHREAALVNPPNGVRVHVSGVDLVRDEAGVFRVLEDNLRSPSGVSYVMENRRTMARVFPDLFAQHRVRSVGDYAVHLLRALRNAAAPNAADPTVVVLTPGIANSAYFEHSLLARQMGVELVEGRDLFCRDNFVYLRTTEGERQVDVIYRRIDDTFLDPVHFRPDSVLGVAGLLNAARAGNVVIANAVGNGVADDKLVYTYLPEILEYYLGEKPLLPNVDTYRCWLPDERGHVLDSLDELVVKPVEGSGGYGIVFGPQATTRELNALRRTIRANPRGWIAQPVVQLSTVPTKIGDRLAPRHVDLRPFAVNDGNFVFVLPGGLTRVALPEGSLIVNSSQGGGSKDTWVLAARSSTVERELAEPGLVRQGGGDSPAAERGPELTTAQQQQQQQQSTKEA</sequence>
<dbReference type="PIRSF" id="PIRSF005522">
    <property type="entry name" value="UCP005522"/>
    <property type="match status" value="1"/>
</dbReference>
<dbReference type="Pfam" id="PF14403">
    <property type="entry name" value="CP_ATPgrasp_2"/>
    <property type="match status" value="1"/>
</dbReference>
<gene>
    <name evidence="3" type="ORF">CNX65_06055</name>
</gene>
<feature type="domain" description="Circularly permuted ATP-grasp type 2" evidence="2">
    <location>
        <begin position="106"/>
        <end position="482"/>
    </location>
</feature>
<organism evidence="3 4">
    <name type="scientific">Actinosynnema pretiosum</name>
    <dbReference type="NCBI Taxonomy" id="42197"/>
    <lineage>
        <taxon>Bacteria</taxon>
        <taxon>Bacillati</taxon>
        <taxon>Actinomycetota</taxon>
        <taxon>Actinomycetes</taxon>
        <taxon>Pseudonocardiales</taxon>
        <taxon>Pseudonocardiaceae</taxon>
        <taxon>Actinosynnema</taxon>
    </lineage>
</organism>
<accession>A0A290Z1L8</accession>
<dbReference type="InterPro" id="IPR051680">
    <property type="entry name" value="ATP-dep_Glu-Cys_Ligase-2"/>
</dbReference>
<feature type="compositionally biased region" description="Low complexity" evidence="1">
    <location>
        <begin position="541"/>
        <end position="553"/>
    </location>
</feature>
<dbReference type="AlphaFoldDB" id="A0A290Z1L8"/>
<dbReference type="Proteomes" id="UP000218505">
    <property type="component" value="Chromosome"/>
</dbReference>
<dbReference type="InterPro" id="IPR016450">
    <property type="entry name" value="UCP005522"/>
</dbReference>